<keyword evidence="2" id="KW-1185">Reference proteome</keyword>
<accession>A0A448WJV5</accession>
<proteinExistence type="predicted"/>
<evidence type="ECO:0000313" key="1">
    <source>
        <dbReference type="EMBL" id="VEL13441.1"/>
    </source>
</evidence>
<comment type="caution">
    <text evidence="1">The sequence shown here is derived from an EMBL/GenBank/DDBJ whole genome shotgun (WGS) entry which is preliminary data.</text>
</comment>
<gene>
    <name evidence="1" type="ORF">PXEA_LOCUS6881</name>
</gene>
<organism evidence="1 2">
    <name type="scientific">Protopolystoma xenopodis</name>
    <dbReference type="NCBI Taxonomy" id="117903"/>
    <lineage>
        <taxon>Eukaryota</taxon>
        <taxon>Metazoa</taxon>
        <taxon>Spiralia</taxon>
        <taxon>Lophotrochozoa</taxon>
        <taxon>Platyhelminthes</taxon>
        <taxon>Monogenea</taxon>
        <taxon>Polyopisthocotylea</taxon>
        <taxon>Polystomatidea</taxon>
        <taxon>Polystomatidae</taxon>
        <taxon>Protopolystoma</taxon>
    </lineage>
</organism>
<name>A0A448WJV5_9PLAT</name>
<dbReference type="EMBL" id="CAAALY010017797">
    <property type="protein sequence ID" value="VEL13441.1"/>
    <property type="molecule type" value="Genomic_DNA"/>
</dbReference>
<dbReference type="AlphaFoldDB" id="A0A448WJV5"/>
<protein>
    <submittedName>
        <fullName evidence="1">Uncharacterized protein</fullName>
    </submittedName>
</protein>
<reference evidence="1" key="1">
    <citation type="submission" date="2018-11" db="EMBL/GenBank/DDBJ databases">
        <authorList>
            <consortium name="Pathogen Informatics"/>
        </authorList>
    </citation>
    <scope>NUCLEOTIDE SEQUENCE</scope>
</reference>
<sequence>MYAPQTSLQVTSASSRRELDYCTRFKNYVQSRAVGRQLRVHLRWPSSKASFVWKEKQTLHPVSGGSRLMPDLGPGGSPLRPVGRICDPTLLPIRPSLARSYGGRPNDASGYQFDCEKRDFPAKASEKLHNVRDANPEQTVRLCSRPSAGSIAAASFLLLPLTSTSTGSSACLGNGRLLCNTWYGRVGDQ</sequence>
<dbReference type="Proteomes" id="UP000784294">
    <property type="component" value="Unassembled WGS sequence"/>
</dbReference>
<evidence type="ECO:0000313" key="2">
    <source>
        <dbReference type="Proteomes" id="UP000784294"/>
    </source>
</evidence>